<gene>
    <name evidence="2" type="ORF">NAF29_03440</name>
</gene>
<evidence type="ECO:0000313" key="2">
    <source>
        <dbReference type="EMBL" id="MCM2678726.1"/>
    </source>
</evidence>
<dbReference type="NCBIfam" id="TIGR04219">
    <property type="entry name" value="OMP_w_GlyGly"/>
    <property type="match status" value="1"/>
</dbReference>
<keyword evidence="1" id="KW-0732">Signal</keyword>
<organism evidence="2 3">
    <name type="scientific">Echinimonas agarilytica</name>
    <dbReference type="NCBI Taxonomy" id="1215918"/>
    <lineage>
        <taxon>Bacteria</taxon>
        <taxon>Pseudomonadati</taxon>
        <taxon>Pseudomonadota</taxon>
        <taxon>Gammaproteobacteria</taxon>
        <taxon>Alteromonadales</taxon>
        <taxon>Echinimonadaceae</taxon>
        <taxon>Echinimonas</taxon>
    </lineage>
</organism>
<dbReference type="EMBL" id="JAMQGP010000001">
    <property type="protein sequence ID" value="MCM2678726.1"/>
    <property type="molecule type" value="Genomic_DNA"/>
</dbReference>
<proteinExistence type="predicted"/>
<accession>A0AA41W4Q7</accession>
<dbReference type="Proteomes" id="UP001165393">
    <property type="component" value="Unassembled WGS sequence"/>
</dbReference>
<sequence length="248" mass="27026">MIKTLITLAGALSLIAPVAQADMLGFKFGIQGWSQSVDGGYGVTQDFPDYNIDGDTAMTGYVSFEHPLPLVPNVKLRFSDYDADGNNALADDVSIGGVVIPAGTEFKAVVDAKTIDYIMYYEVLDFDVGSLDLGLNVRQLDGDVRLVTDVETGSESLDSFIPMFYGAASTEFPFSGISAYGEFNYIKYDGSKLLDWQLGLGYKVIDSLALNLTAQLGYRVSHYELDDIDNIYGDLKYDGAYLGVEAHF</sequence>
<evidence type="ECO:0000256" key="1">
    <source>
        <dbReference type="SAM" id="SignalP"/>
    </source>
</evidence>
<evidence type="ECO:0000313" key="3">
    <source>
        <dbReference type="Proteomes" id="UP001165393"/>
    </source>
</evidence>
<keyword evidence="3" id="KW-1185">Reference proteome</keyword>
<protein>
    <submittedName>
        <fullName evidence="2">TIGR04219 family outer membrane beta-barrel protein</fullName>
    </submittedName>
</protein>
<feature type="chain" id="PRO_5041312560" evidence="1">
    <location>
        <begin position="22"/>
        <end position="248"/>
    </location>
</feature>
<dbReference type="AlphaFoldDB" id="A0AA41W4Q7"/>
<comment type="caution">
    <text evidence="2">The sequence shown here is derived from an EMBL/GenBank/DDBJ whole genome shotgun (WGS) entry which is preliminary data.</text>
</comment>
<feature type="signal peptide" evidence="1">
    <location>
        <begin position="1"/>
        <end position="21"/>
    </location>
</feature>
<name>A0AA41W4Q7_9GAMM</name>
<dbReference type="RefSeq" id="WP_251260085.1">
    <property type="nucleotide sequence ID" value="NZ_JAMQGP010000001.1"/>
</dbReference>
<dbReference type="InterPro" id="IPR026387">
    <property type="entry name" value="OMP_w_GlyGly"/>
</dbReference>
<reference evidence="2 3" key="1">
    <citation type="journal article" date="2013" name="Antonie Van Leeuwenhoek">
        <title>Echinimonas agarilytica gen. nov., sp. nov., a new gammaproteobacterium isolated from the sea urchin Strongylocentrotus intermedius.</title>
        <authorList>
            <person name="Nedashkovskaya O.I."/>
            <person name="Stenkova A.M."/>
            <person name="Zhukova N.V."/>
            <person name="Van Trappen S."/>
            <person name="Lee J.S."/>
            <person name="Kim S.B."/>
        </authorList>
    </citation>
    <scope>NUCLEOTIDE SEQUENCE [LARGE SCALE GENOMIC DNA]</scope>
    <source>
        <strain evidence="2 3">KMM 6351</strain>
    </source>
</reference>